<dbReference type="InterPro" id="IPR022123">
    <property type="entry name" value="DUF3658"/>
</dbReference>
<accession>A0A369ULU0</accession>
<evidence type="ECO:0000259" key="1">
    <source>
        <dbReference type="Pfam" id="PF08874"/>
    </source>
</evidence>
<evidence type="ECO:0000259" key="2">
    <source>
        <dbReference type="Pfam" id="PF12395"/>
    </source>
</evidence>
<gene>
    <name evidence="3" type="ORF">DVJ77_10280</name>
</gene>
<evidence type="ECO:0000313" key="4">
    <source>
        <dbReference type="Proteomes" id="UP000253782"/>
    </source>
</evidence>
<evidence type="ECO:0000313" key="3">
    <source>
        <dbReference type="EMBL" id="RDD81556.1"/>
    </source>
</evidence>
<name>A0A369ULU0_9GAMM</name>
<reference evidence="3 4" key="1">
    <citation type="submission" date="2018-07" db="EMBL/GenBank/DDBJ databases">
        <title>Dyella tabacisoli L4-6T, whole genome shotgun sequence.</title>
        <authorList>
            <person name="Zhou X.-K."/>
            <person name="Li W.-J."/>
            <person name="Duan Y.-Q."/>
        </authorList>
    </citation>
    <scope>NUCLEOTIDE SEQUENCE [LARGE SCALE GENOMIC DNA]</scope>
    <source>
        <strain evidence="3 4">L4-6</strain>
    </source>
</reference>
<dbReference type="Proteomes" id="UP000253782">
    <property type="component" value="Unassembled WGS sequence"/>
</dbReference>
<dbReference type="Pfam" id="PF12395">
    <property type="entry name" value="DUF3658"/>
    <property type="match status" value="1"/>
</dbReference>
<feature type="domain" description="DUF3658" evidence="2">
    <location>
        <begin position="152"/>
        <end position="253"/>
    </location>
</feature>
<protein>
    <submittedName>
        <fullName evidence="3">DUF1835 domain-containing protein</fullName>
    </submittedName>
</protein>
<dbReference type="EMBL" id="QQAH01000009">
    <property type="protein sequence ID" value="RDD81556.1"/>
    <property type="molecule type" value="Genomic_DNA"/>
</dbReference>
<comment type="caution">
    <text evidence="3">The sequence shown here is derived from an EMBL/GenBank/DDBJ whole genome shotgun (WGS) entry which is preliminary data.</text>
</comment>
<feature type="domain" description="DUF1835" evidence="1">
    <location>
        <begin position="4"/>
        <end position="119"/>
    </location>
</feature>
<dbReference type="InterPro" id="IPR014973">
    <property type="entry name" value="DUF1835"/>
</dbReference>
<dbReference type="OrthoDB" id="6999193at2"/>
<organism evidence="3 4">
    <name type="scientific">Dyella tabacisoli</name>
    <dbReference type="NCBI Taxonomy" id="2282381"/>
    <lineage>
        <taxon>Bacteria</taxon>
        <taxon>Pseudomonadati</taxon>
        <taxon>Pseudomonadota</taxon>
        <taxon>Gammaproteobacteria</taxon>
        <taxon>Lysobacterales</taxon>
        <taxon>Rhodanobacteraceae</taxon>
        <taxon>Dyella</taxon>
    </lineage>
</organism>
<sequence>MPYIHVVCGDSAGGSLRHALAQVGRSDQIIVLRDDLAIGPLVGIDDSCEARARFWQQVAPRGDIDFTIEMQRVLDKLAVLQRDDADVVIWHGPCASDQLLLRRVVFHLRRSPHRLHEVAMDVRELVGTPQSELASLAMYPLERLAPHFFSMEPIALPRLGRLCDEWRQSIAANADMRLWKDGELVSAAYRMVDTVIVQHTLPEWQRASRVVGDVMGSIEGVLASDGFIFWRCLALVEAGELALRGHAALMRSCELRRHPA</sequence>
<dbReference type="Pfam" id="PF08874">
    <property type="entry name" value="DUF1835"/>
    <property type="match status" value="1"/>
</dbReference>
<keyword evidence="4" id="KW-1185">Reference proteome</keyword>
<dbReference type="AlphaFoldDB" id="A0A369ULU0"/>
<proteinExistence type="predicted"/>